<dbReference type="RefSeq" id="XP_060326981.1">
    <property type="nucleotide sequence ID" value="XM_060474022.1"/>
</dbReference>
<dbReference type="AlphaFoldDB" id="A0AA39MXH3"/>
<protein>
    <submittedName>
        <fullName evidence="1">Uncharacterized protein</fullName>
    </submittedName>
</protein>
<accession>A0AA39MXH3</accession>
<proteinExistence type="predicted"/>
<reference evidence="1" key="1">
    <citation type="submission" date="2023-06" db="EMBL/GenBank/DDBJ databases">
        <authorList>
            <consortium name="Lawrence Berkeley National Laboratory"/>
            <person name="Ahrendt S."/>
            <person name="Sahu N."/>
            <person name="Indic B."/>
            <person name="Wong-Bajracharya J."/>
            <person name="Merenyi Z."/>
            <person name="Ke H.-M."/>
            <person name="Monk M."/>
            <person name="Kocsube S."/>
            <person name="Drula E."/>
            <person name="Lipzen A."/>
            <person name="Balint B."/>
            <person name="Henrissat B."/>
            <person name="Andreopoulos B."/>
            <person name="Martin F.M."/>
            <person name="Harder C.B."/>
            <person name="Rigling D."/>
            <person name="Ford K.L."/>
            <person name="Foster G.D."/>
            <person name="Pangilinan J."/>
            <person name="Papanicolaou A."/>
            <person name="Barry K."/>
            <person name="LaButti K."/>
            <person name="Viragh M."/>
            <person name="Koriabine M."/>
            <person name="Yan M."/>
            <person name="Riley R."/>
            <person name="Champramary S."/>
            <person name="Plett K.L."/>
            <person name="Tsai I.J."/>
            <person name="Slot J."/>
            <person name="Sipos G."/>
            <person name="Plett J."/>
            <person name="Nagy L.G."/>
            <person name="Grigoriev I.V."/>
        </authorList>
    </citation>
    <scope>NUCLEOTIDE SEQUENCE</scope>
    <source>
        <strain evidence="1">CCBAS 213</strain>
    </source>
</reference>
<organism evidence="1 2">
    <name type="scientific">Armillaria tabescens</name>
    <name type="common">Ringless honey mushroom</name>
    <name type="synonym">Agaricus tabescens</name>
    <dbReference type="NCBI Taxonomy" id="1929756"/>
    <lineage>
        <taxon>Eukaryota</taxon>
        <taxon>Fungi</taxon>
        <taxon>Dikarya</taxon>
        <taxon>Basidiomycota</taxon>
        <taxon>Agaricomycotina</taxon>
        <taxon>Agaricomycetes</taxon>
        <taxon>Agaricomycetidae</taxon>
        <taxon>Agaricales</taxon>
        <taxon>Marasmiineae</taxon>
        <taxon>Physalacriaceae</taxon>
        <taxon>Desarmillaria</taxon>
    </lineage>
</organism>
<name>A0AA39MXH3_ARMTA</name>
<gene>
    <name evidence="1" type="ORF">EV420DRAFT_1565350</name>
</gene>
<keyword evidence="2" id="KW-1185">Reference proteome</keyword>
<dbReference type="EMBL" id="JAUEPS010000038">
    <property type="protein sequence ID" value="KAK0449689.1"/>
    <property type="molecule type" value="Genomic_DNA"/>
</dbReference>
<comment type="caution">
    <text evidence="1">The sequence shown here is derived from an EMBL/GenBank/DDBJ whole genome shotgun (WGS) entry which is preliminary data.</text>
</comment>
<evidence type="ECO:0000313" key="2">
    <source>
        <dbReference type="Proteomes" id="UP001175211"/>
    </source>
</evidence>
<dbReference type="Proteomes" id="UP001175211">
    <property type="component" value="Unassembled WGS sequence"/>
</dbReference>
<evidence type="ECO:0000313" key="1">
    <source>
        <dbReference type="EMBL" id="KAK0449689.1"/>
    </source>
</evidence>
<sequence>MTRKHRTATNYPRIVTLAMTDEEDMFSLMSSVLDQRSTWGIPEPFIGIIPPKTGFVGRVVLSWLDEERADPDILQVVRFACGDETRTLLVRSVRSYGPS</sequence>
<dbReference type="GeneID" id="85357570"/>